<evidence type="ECO:0000256" key="3">
    <source>
        <dbReference type="ARBA" id="ARBA00006263"/>
    </source>
</evidence>
<dbReference type="PANTHER" id="PTHR34308">
    <property type="entry name" value="COBALAMIN BIOSYNTHESIS PROTEIN CBIB"/>
    <property type="match status" value="1"/>
</dbReference>
<sequence>MELAGLSFTGIVLCVIIGIALDLALGEARRLHPLVGFGTLAIWVEGKLNHAAASRLTGLLAWCIVVLPLVAVVQIIVILAIRFNPWLGAALHAVVLYFCVGLRSLHEHTAPIQAALEAGNLEDARQLTSMIVSRDNAQAEEQDISKAAVESLLENGCDAVFGAIFWFVVAGGAGAVLYRLSNTLDAMWGYRTSRFLKFGCAAARIDDGLNWIPARLTALSYAALGNTRLAWQCWRKQAPQWSSPNAGPVMSAGAGALELALGGAAIYDGVLEQRPLLGEGKPALAKDIQRAWRLVFNASLLWTGVLFLVAVAKILNALNGSAHA</sequence>
<dbReference type="GO" id="GO:0005886">
    <property type="term" value="C:plasma membrane"/>
    <property type="evidence" value="ECO:0007669"/>
    <property type="project" value="UniProtKB-SubCell"/>
</dbReference>
<evidence type="ECO:0000256" key="9">
    <source>
        <dbReference type="HAMAP-Rule" id="MF_00024"/>
    </source>
</evidence>
<evidence type="ECO:0000256" key="7">
    <source>
        <dbReference type="ARBA" id="ARBA00022989"/>
    </source>
</evidence>
<comment type="pathway">
    <text evidence="2 9">Cofactor biosynthesis; adenosylcobalamin biosynthesis.</text>
</comment>
<evidence type="ECO:0000256" key="6">
    <source>
        <dbReference type="ARBA" id="ARBA00022692"/>
    </source>
</evidence>
<dbReference type="PANTHER" id="PTHR34308:SF1">
    <property type="entry name" value="COBALAMIN BIOSYNTHESIS PROTEIN CBIB"/>
    <property type="match status" value="1"/>
</dbReference>
<dbReference type="GO" id="GO:0009236">
    <property type="term" value="P:cobalamin biosynthetic process"/>
    <property type="evidence" value="ECO:0007669"/>
    <property type="project" value="UniProtKB-UniRule"/>
</dbReference>
<dbReference type="Pfam" id="PF03186">
    <property type="entry name" value="CobD_Cbib"/>
    <property type="match status" value="1"/>
</dbReference>
<gene>
    <name evidence="9 10" type="primary">cobD</name>
    <name evidence="10" type="ORF">GCM10011396_19470</name>
</gene>
<feature type="transmembrane region" description="Helical" evidence="9">
    <location>
        <begin position="294"/>
        <end position="315"/>
    </location>
</feature>
<proteinExistence type="inferred from homology"/>
<dbReference type="RefSeq" id="WP_188565876.1">
    <property type="nucleotide sequence ID" value="NZ_BMED01000002.1"/>
</dbReference>
<reference evidence="10" key="2">
    <citation type="submission" date="2020-09" db="EMBL/GenBank/DDBJ databases">
        <authorList>
            <person name="Sun Q."/>
            <person name="Zhou Y."/>
        </authorList>
    </citation>
    <scope>NUCLEOTIDE SEQUENCE</scope>
    <source>
        <strain evidence="10">CGMCC 1.10998</strain>
    </source>
</reference>
<dbReference type="GO" id="GO:0015420">
    <property type="term" value="F:ABC-type vitamin B12 transporter activity"/>
    <property type="evidence" value="ECO:0007669"/>
    <property type="project" value="UniProtKB-UniRule"/>
</dbReference>
<organism evidence="10 11">
    <name type="scientific">Undibacterium terreum</name>
    <dbReference type="NCBI Taxonomy" id="1224302"/>
    <lineage>
        <taxon>Bacteria</taxon>
        <taxon>Pseudomonadati</taxon>
        <taxon>Pseudomonadota</taxon>
        <taxon>Betaproteobacteria</taxon>
        <taxon>Burkholderiales</taxon>
        <taxon>Oxalobacteraceae</taxon>
        <taxon>Undibacterium</taxon>
    </lineage>
</organism>
<keyword evidence="7 9" id="KW-1133">Transmembrane helix</keyword>
<evidence type="ECO:0000256" key="1">
    <source>
        <dbReference type="ARBA" id="ARBA00004651"/>
    </source>
</evidence>
<comment type="caution">
    <text evidence="9">Lacks conserved residue(s) required for the propagation of feature annotation.</text>
</comment>
<name>A0A916UGW8_9BURK</name>
<dbReference type="EMBL" id="BMED01000002">
    <property type="protein sequence ID" value="GGC72460.1"/>
    <property type="molecule type" value="Genomic_DNA"/>
</dbReference>
<dbReference type="HAMAP" id="MF_00024">
    <property type="entry name" value="CobD_CbiB"/>
    <property type="match status" value="1"/>
</dbReference>
<dbReference type="AlphaFoldDB" id="A0A916UGW8"/>
<comment type="similarity">
    <text evidence="3 9">Belongs to the CobD/CbiB family.</text>
</comment>
<evidence type="ECO:0000256" key="4">
    <source>
        <dbReference type="ARBA" id="ARBA00022475"/>
    </source>
</evidence>
<dbReference type="GO" id="GO:0048472">
    <property type="term" value="F:threonine-phosphate decarboxylase activity"/>
    <property type="evidence" value="ECO:0007669"/>
    <property type="project" value="InterPro"/>
</dbReference>
<dbReference type="InterPro" id="IPR004485">
    <property type="entry name" value="Cobalamin_biosynth_CobD/CbiB"/>
</dbReference>
<dbReference type="NCBIfam" id="TIGR00380">
    <property type="entry name" value="cobal_cbiB"/>
    <property type="match status" value="1"/>
</dbReference>
<keyword evidence="11" id="KW-1185">Reference proteome</keyword>
<feature type="transmembrane region" description="Helical" evidence="9">
    <location>
        <begin position="159"/>
        <end position="178"/>
    </location>
</feature>
<evidence type="ECO:0000313" key="11">
    <source>
        <dbReference type="Proteomes" id="UP000637423"/>
    </source>
</evidence>
<dbReference type="Proteomes" id="UP000637423">
    <property type="component" value="Unassembled WGS sequence"/>
</dbReference>
<keyword evidence="5 9" id="KW-0169">Cobalamin biosynthesis</keyword>
<comment type="function">
    <text evidence="9">Converts cobyric acid to cobinamide by the addition of aminopropanol on the F carboxylic group.</text>
</comment>
<feature type="transmembrane region" description="Helical" evidence="9">
    <location>
        <begin position="6"/>
        <end position="25"/>
    </location>
</feature>
<evidence type="ECO:0000256" key="2">
    <source>
        <dbReference type="ARBA" id="ARBA00004953"/>
    </source>
</evidence>
<comment type="subcellular location">
    <subcellularLocation>
        <location evidence="1 9">Cell membrane</location>
        <topology evidence="1 9">Multi-pass membrane protein</topology>
    </subcellularLocation>
</comment>
<feature type="transmembrane region" description="Helical" evidence="9">
    <location>
        <begin position="59"/>
        <end position="81"/>
    </location>
</feature>
<evidence type="ECO:0000256" key="8">
    <source>
        <dbReference type="ARBA" id="ARBA00023136"/>
    </source>
</evidence>
<evidence type="ECO:0000256" key="5">
    <source>
        <dbReference type="ARBA" id="ARBA00022573"/>
    </source>
</evidence>
<keyword evidence="8 9" id="KW-0472">Membrane</keyword>
<evidence type="ECO:0000313" key="10">
    <source>
        <dbReference type="EMBL" id="GGC72460.1"/>
    </source>
</evidence>
<comment type="caution">
    <text evidence="10">The sequence shown here is derived from an EMBL/GenBank/DDBJ whole genome shotgun (WGS) entry which is preliminary data.</text>
</comment>
<keyword evidence="6 9" id="KW-0812">Transmembrane</keyword>
<reference evidence="10" key="1">
    <citation type="journal article" date="2014" name="Int. J. Syst. Evol. Microbiol.">
        <title>Complete genome sequence of Corynebacterium casei LMG S-19264T (=DSM 44701T), isolated from a smear-ripened cheese.</title>
        <authorList>
            <consortium name="US DOE Joint Genome Institute (JGI-PGF)"/>
            <person name="Walter F."/>
            <person name="Albersmeier A."/>
            <person name="Kalinowski J."/>
            <person name="Ruckert C."/>
        </authorList>
    </citation>
    <scope>NUCLEOTIDE SEQUENCE</scope>
    <source>
        <strain evidence="10">CGMCC 1.10998</strain>
    </source>
</reference>
<protein>
    <recommendedName>
        <fullName evidence="9">Cobalamin biosynthesis protein CobD</fullName>
    </recommendedName>
</protein>
<accession>A0A916UGW8</accession>
<keyword evidence="4 9" id="KW-1003">Cell membrane</keyword>